<keyword evidence="3" id="KW-0863">Zinc-finger</keyword>
<keyword evidence="7" id="KW-0371">Homeobox</keyword>
<dbReference type="PANTHER" id="PTHR31948">
    <property type="entry name" value="ZINC-FINGER HOMEODOMAIN PROTEIN 2"/>
    <property type="match status" value="1"/>
</dbReference>
<dbReference type="PANTHER" id="PTHR31948:SF79">
    <property type="entry name" value="ZINC-FINGER HOMEODOMAIN PROTEIN 7"/>
    <property type="match status" value="1"/>
</dbReference>
<evidence type="ECO:0000256" key="2">
    <source>
        <dbReference type="ARBA" id="ARBA00022723"/>
    </source>
</evidence>
<evidence type="ECO:0000259" key="11">
    <source>
        <dbReference type="PROSITE" id="PS51523"/>
    </source>
</evidence>
<feature type="region of interest" description="Disordered" evidence="10">
    <location>
        <begin position="1"/>
        <end position="58"/>
    </location>
</feature>
<dbReference type="NCBIfam" id="TIGR01565">
    <property type="entry name" value="homeo_ZF_HD"/>
    <property type="match status" value="1"/>
</dbReference>
<dbReference type="InterPro" id="IPR009057">
    <property type="entry name" value="Homeodomain-like_sf"/>
</dbReference>
<evidence type="ECO:0000256" key="7">
    <source>
        <dbReference type="ARBA" id="ARBA00023155"/>
    </source>
</evidence>
<dbReference type="GO" id="GO:0008270">
    <property type="term" value="F:zinc ion binding"/>
    <property type="evidence" value="ECO:0007669"/>
    <property type="project" value="UniProtKB-KW"/>
</dbReference>
<keyword evidence="6" id="KW-0238">DNA-binding</keyword>
<dbReference type="AlphaFoldDB" id="A0ABC8L1X7"/>
<evidence type="ECO:0000313" key="12">
    <source>
        <dbReference type="EMBL" id="CAH8365662.1"/>
    </source>
</evidence>
<evidence type="ECO:0000256" key="1">
    <source>
        <dbReference type="ARBA" id="ARBA00004123"/>
    </source>
</evidence>
<keyword evidence="9" id="KW-0539">Nucleus</keyword>
<dbReference type="EMBL" id="CAKOAT010394043">
    <property type="protein sequence ID" value="CAH8365662.1"/>
    <property type="molecule type" value="Genomic_DNA"/>
</dbReference>
<proteinExistence type="predicted"/>
<name>A0ABC8L1X7_ERUVS</name>
<keyword evidence="13" id="KW-1185">Reference proteome</keyword>
<evidence type="ECO:0000256" key="8">
    <source>
        <dbReference type="ARBA" id="ARBA00023163"/>
    </source>
</evidence>
<dbReference type="GO" id="GO:0005634">
    <property type="term" value="C:nucleus"/>
    <property type="evidence" value="ECO:0007669"/>
    <property type="project" value="UniProtKB-SubCell"/>
</dbReference>
<feature type="compositionally biased region" description="Basic and acidic residues" evidence="10">
    <location>
        <begin position="46"/>
        <end position="57"/>
    </location>
</feature>
<reference evidence="12 13" key="1">
    <citation type="submission" date="2022-03" db="EMBL/GenBank/DDBJ databases">
        <authorList>
            <person name="Macdonald S."/>
            <person name="Ahmed S."/>
            <person name="Newling K."/>
        </authorList>
    </citation>
    <scope>NUCLEOTIDE SEQUENCE [LARGE SCALE GENOMIC DNA]</scope>
</reference>
<evidence type="ECO:0000256" key="10">
    <source>
        <dbReference type="SAM" id="MobiDB-lite"/>
    </source>
</evidence>
<evidence type="ECO:0000256" key="4">
    <source>
        <dbReference type="ARBA" id="ARBA00022833"/>
    </source>
</evidence>
<sequence length="248" mass="28236">MEPGGNCNAITSTTTISTKTLDTKPHTNQDPKAKPGSDPSLPPFLVKKENQKTKARGDQAGTYKECQKNHAALTGGHVVDGCCEFMPGGEEGTLAALKCAACNCHRSFHRKEVYGHRNNTQEMISPMFHHSGSSLYKAIKPRGMYPTGEIGRRTSSSSEDMKKILSQRNGLMMVRKKKKRIRTKINEEQKEKMKEFAERIRWRILKKDEDEIDKFCRLVNLRRQVFKVWMHNNKQAMKKNGNTCDPHM</sequence>
<keyword evidence="5" id="KW-0805">Transcription regulation</keyword>
<dbReference type="InterPro" id="IPR006455">
    <property type="entry name" value="Homeodomain_ZF_HD"/>
</dbReference>
<keyword evidence="4" id="KW-0862">Zinc</keyword>
<evidence type="ECO:0000256" key="5">
    <source>
        <dbReference type="ARBA" id="ARBA00023015"/>
    </source>
</evidence>
<dbReference type="SUPFAM" id="SSF46689">
    <property type="entry name" value="Homeodomain-like"/>
    <property type="match status" value="1"/>
</dbReference>
<dbReference type="Pfam" id="PF04770">
    <property type="entry name" value="ZF-HD_dimer"/>
    <property type="match status" value="1"/>
</dbReference>
<dbReference type="Gene3D" id="1.10.10.60">
    <property type="entry name" value="Homeodomain-like"/>
    <property type="match status" value="1"/>
</dbReference>
<organism evidence="12 13">
    <name type="scientific">Eruca vesicaria subsp. sativa</name>
    <name type="common">Garden rocket</name>
    <name type="synonym">Eruca sativa</name>
    <dbReference type="NCBI Taxonomy" id="29727"/>
    <lineage>
        <taxon>Eukaryota</taxon>
        <taxon>Viridiplantae</taxon>
        <taxon>Streptophyta</taxon>
        <taxon>Embryophyta</taxon>
        <taxon>Tracheophyta</taxon>
        <taxon>Spermatophyta</taxon>
        <taxon>Magnoliopsida</taxon>
        <taxon>eudicotyledons</taxon>
        <taxon>Gunneridae</taxon>
        <taxon>Pentapetalae</taxon>
        <taxon>rosids</taxon>
        <taxon>malvids</taxon>
        <taxon>Brassicales</taxon>
        <taxon>Brassicaceae</taxon>
        <taxon>Brassiceae</taxon>
        <taxon>Eruca</taxon>
    </lineage>
</organism>
<feature type="domain" description="ZF-HD dimerization-type" evidence="11">
    <location>
        <begin position="63"/>
        <end position="112"/>
    </location>
</feature>
<evidence type="ECO:0000256" key="9">
    <source>
        <dbReference type="ARBA" id="ARBA00023242"/>
    </source>
</evidence>
<evidence type="ECO:0000256" key="3">
    <source>
        <dbReference type="ARBA" id="ARBA00022771"/>
    </source>
</evidence>
<evidence type="ECO:0000256" key="6">
    <source>
        <dbReference type="ARBA" id="ARBA00023125"/>
    </source>
</evidence>
<comment type="subcellular location">
    <subcellularLocation>
        <location evidence="1">Nucleus</location>
    </subcellularLocation>
</comment>
<dbReference type="Proteomes" id="UP001642260">
    <property type="component" value="Unassembled WGS sequence"/>
</dbReference>
<keyword evidence="2" id="KW-0479">Metal-binding</keyword>
<gene>
    <name evidence="12" type="ORF">ERUC_LOCUS30418</name>
</gene>
<feature type="compositionally biased region" description="Basic and acidic residues" evidence="10">
    <location>
        <begin position="21"/>
        <end position="35"/>
    </location>
</feature>
<dbReference type="GO" id="GO:0003677">
    <property type="term" value="F:DNA binding"/>
    <property type="evidence" value="ECO:0007669"/>
    <property type="project" value="UniProtKB-KW"/>
</dbReference>
<accession>A0ABC8L1X7</accession>
<protein>
    <recommendedName>
        <fullName evidence="11">ZF-HD dimerization-type domain-containing protein</fullName>
    </recommendedName>
</protein>
<dbReference type="NCBIfam" id="TIGR01566">
    <property type="entry name" value="ZF_HD_prot_N"/>
    <property type="match status" value="1"/>
</dbReference>
<evidence type="ECO:0000313" key="13">
    <source>
        <dbReference type="Proteomes" id="UP001642260"/>
    </source>
</evidence>
<keyword evidence="8" id="KW-0804">Transcription</keyword>
<dbReference type="InterPro" id="IPR006456">
    <property type="entry name" value="ZF_HD_homeobox_Cys/His_dimer"/>
</dbReference>
<dbReference type="PROSITE" id="PS51523">
    <property type="entry name" value="ZF_HD_DIMER"/>
    <property type="match status" value="1"/>
</dbReference>
<comment type="caution">
    <text evidence="12">The sequence shown here is derived from an EMBL/GenBank/DDBJ whole genome shotgun (WGS) entry which is preliminary data.</text>
</comment>
<feature type="compositionally biased region" description="Low complexity" evidence="10">
    <location>
        <begin position="10"/>
        <end position="20"/>
    </location>
</feature>